<evidence type="ECO:0000259" key="7">
    <source>
        <dbReference type="PROSITE" id="PS51161"/>
    </source>
</evidence>
<evidence type="ECO:0000256" key="4">
    <source>
        <dbReference type="ARBA" id="ARBA00023015"/>
    </source>
</evidence>
<organism evidence="8">
    <name type="scientific">marine sediment metagenome</name>
    <dbReference type="NCBI Taxonomy" id="412755"/>
    <lineage>
        <taxon>unclassified sequences</taxon>
        <taxon>metagenomes</taxon>
        <taxon>ecological metagenomes</taxon>
    </lineage>
</organism>
<accession>A0A0F9N5F9</accession>
<dbReference type="PANTHER" id="PTHR30455">
    <property type="entry name" value="TRANSCRIPTIONAL REPRESSOR NRDR"/>
    <property type="match status" value="1"/>
</dbReference>
<evidence type="ECO:0000256" key="1">
    <source>
        <dbReference type="ARBA" id="ARBA00022491"/>
    </source>
</evidence>
<sequence>MKCPFCNDPESKVIDSRESKNGLSIRRRRECLSCKKRFTTYERIEEIPYMVIKKDGKRQPFESQKVLKGLLRACEKRPVPLQKLEEIVEEIESKLQGGPEKEMKASKIGQFVMKRLKALDKVAYVRFASVHREFKDVLEFKEELEAILKER</sequence>
<name>A0A0F9N5F9_9ZZZZ</name>
<dbReference type="HAMAP" id="MF_00440">
    <property type="entry name" value="NrdR"/>
    <property type="match status" value="1"/>
</dbReference>
<evidence type="ECO:0000256" key="3">
    <source>
        <dbReference type="ARBA" id="ARBA00022840"/>
    </source>
</evidence>
<keyword evidence="5" id="KW-0238">DNA-binding</keyword>
<feature type="domain" description="ATP-cone" evidence="7">
    <location>
        <begin position="49"/>
        <end position="139"/>
    </location>
</feature>
<proteinExistence type="inferred from homology"/>
<dbReference type="Pfam" id="PF22811">
    <property type="entry name" value="Zn_ribbon_NrdR"/>
    <property type="match status" value="1"/>
</dbReference>
<keyword evidence="6" id="KW-0804">Transcription</keyword>
<comment type="caution">
    <text evidence="8">The sequence shown here is derived from an EMBL/GenBank/DDBJ whole genome shotgun (WGS) entry which is preliminary data.</text>
</comment>
<gene>
    <name evidence="8" type="ORF">LCGC14_1070980</name>
</gene>
<dbReference type="GO" id="GO:0003677">
    <property type="term" value="F:DNA binding"/>
    <property type="evidence" value="ECO:0007669"/>
    <property type="project" value="UniProtKB-KW"/>
</dbReference>
<dbReference type="GO" id="GO:0005524">
    <property type="term" value="F:ATP binding"/>
    <property type="evidence" value="ECO:0007669"/>
    <property type="project" value="UniProtKB-KW"/>
</dbReference>
<keyword evidence="3" id="KW-0067">ATP-binding</keyword>
<dbReference type="InterPro" id="IPR003796">
    <property type="entry name" value="RNR_NrdR-like"/>
</dbReference>
<evidence type="ECO:0000256" key="2">
    <source>
        <dbReference type="ARBA" id="ARBA00022741"/>
    </source>
</evidence>
<reference evidence="8" key="1">
    <citation type="journal article" date="2015" name="Nature">
        <title>Complex archaea that bridge the gap between prokaryotes and eukaryotes.</title>
        <authorList>
            <person name="Spang A."/>
            <person name="Saw J.H."/>
            <person name="Jorgensen S.L."/>
            <person name="Zaremba-Niedzwiedzka K."/>
            <person name="Martijn J."/>
            <person name="Lind A.E."/>
            <person name="van Eijk R."/>
            <person name="Schleper C."/>
            <person name="Guy L."/>
            <person name="Ettema T.J."/>
        </authorList>
    </citation>
    <scope>NUCLEOTIDE SEQUENCE</scope>
</reference>
<keyword evidence="1" id="KW-0678">Repressor</keyword>
<evidence type="ECO:0000256" key="5">
    <source>
        <dbReference type="ARBA" id="ARBA00023125"/>
    </source>
</evidence>
<evidence type="ECO:0000256" key="6">
    <source>
        <dbReference type="ARBA" id="ARBA00023163"/>
    </source>
</evidence>
<dbReference type="GO" id="GO:0008270">
    <property type="term" value="F:zinc ion binding"/>
    <property type="evidence" value="ECO:0007669"/>
    <property type="project" value="InterPro"/>
</dbReference>
<dbReference type="Pfam" id="PF03477">
    <property type="entry name" value="ATP-cone"/>
    <property type="match status" value="1"/>
</dbReference>
<dbReference type="InterPro" id="IPR055173">
    <property type="entry name" value="NrdR-like_N"/>
</dbReference>
<dbReference type="NCBIfam" id="TIGR00244">
    <property type="entry name" value="transcriptional regulator NrdR"/>
    <property type="match status" value="1"/>
</dbReference>
<dbReference type="PROSITE" id="PS51161">
    <property type="entry name" value="ATP_CONE"/>
    <property type="match status" value="1"/>
</dbReference>
<dbReference type="AlphaFoldDB" id="A0A0F9N5F9"/>
<keyword evidence="2" id="KW-0547">Nucleotide-binding</keyword>
<dbReference type="GO" id="GO:0045892">
    <property type="term" value="P:negative regulation of DNA-templated transcription"/>
    <property type="evidence" value="ECO:0007669"/>
    <property type="project" value="InterPro"/>
</dbReference>
<dbReference type="PANTHER" id="PTHR30455:SF2">
    <property type="entry name" value="TRANSCRIPTIONAL REPRESSOR NRDR"/>
    <property type="match status" value="1"/>
</dbReference>
<keyword evidence="4" id="KW-0805">Transcription regulation</keyword>
<dbReference type="EMBL" id="LAZR01004611">
    <property type="protein sequence ID" value="KKN07062.1"/>
    <property type="molecule type" value="Genomic_DNA"/>
</dbReference>
<dbReference type="InterPro" id="IPR005144">
    <property type="entry name" value="ATP-cone_dom"/>
</dbReference>
<protein>
    <recommendedName>
        <fullName evidence="7">ATP-cone domain-containing protein</fullName>
    </recommendedName>
</protein>
<evidence type="ECO:0000313" key="8">
    <source>
        <dbReference type="EMBL" id="KKN07062.1"/>
    </source>
</evidence>